<feature type="region of interest" description="Disordered" evidence="1">
    <location>
        <begin position="41"/>
        <end position="65"/>
    </location>
</feature>
<dbReference type="AlphaFoldDB" id="A0A0B7AFE5"/>
<protein>
    <submittedName>
        <fullName evidence="2">Uncharacterized protein</fullName>
    </submittedName>
</protein>
<dbReference type="EMBL" id="HACG01032879">
    <property type="protein sequence ID" value="CEK79744.1"/>
    <property type="molecule type" value="Transcribed_RNA"/>
</dbReference>
<sequence>IDETAVKSNILPSSNDISAHVQTRLTNSSKQIYNNKRFLFKNTPSRDRNTSALPPTHKPTSPTSQVHQTSLLLFETSSHEIATQIHQLLQMIPTMTIQKMKTDCLYEERFEELKENIHQSQFVRNNRMRNRRQAFRVKSARLCLPVQFVDTY</sequence>
<reference evidence="2" key="1">
    <citation type="submission" date="2014-12" db="EMBL/GenBank/DDBJ databases">
        <title>Insight into the proteome of Arion vulgaris.</title>
        <authorList>
            <person name="Aradska J."/>
            <person name="Bulat T."/>
            <person name="Smidak R."/>
            <person name="Sarate P."/>
            <person name="Gangsoo J."/>
            <person name="Sialana F."/>
            <person name="Bilban M."/>
            <person name="Lubec G."/>
        </authorList>
    </citation>
    <scope>NUCLEOTIDE SEQUENCE</scope>
    <source>
        <tissue evidence="2">Skin</tissue>
    </source>
</reference>
<evidence type="ECO:0000313" key="2">
    <source>
        <dbReference type="EMBL" id="CEK79744.1"/>
    </source>
</evidence>
<gene>
    <name evidence="2" type="primary">ORF117156</name>
</gene>
<accession>A0A0B7AFE5</accession>
<proteinExistence type="predicted"/>
<feature type="compositionally biased region" description="Polar residues" evidence="1">
    <location>
        <begin position="50"/>
        <end position="65"/>
    </location>
</feature>
<organism evidence="2">
    <name type="scientific">Arion vulgaris</name>
    <dbReference type="NCBI Taxonomy" id="1028688"/>
    <lineage>
        <taxon>Eukaryota</taxon>
        <taxon>Metazoa</taxon>
        <taxon>Spiralia</taxon>
        <taxon>Lophotrochozoa</taxon>
        <taxon>Mollusca</taxon>
        <taxon>Gastropoda</taxon>
        <taxon>Heterobranchia</taxon>
        <taxon>Euthyneura</taxon>
        <taxon>Panpulmonata</taxon>
        <taxon>Eupulmonata</taxon>
        <taxon>Stylommatophora</taxon>
        <taxon>Helicina</taxon>
        <taxon>Arionoidea</taxon>
        <taxon>Arionidae</taxon>
        <taxon>Arion</taxon>
    </lineage>
</organism>
<evidence type="ECO:0000256" key="1">
    <source>
        <dbReference type="SAM" id="MobiDB-lite"/>
    </source>
</evidence>
<name>A0A0B7AFE5_9EUPU</name>
<feature type="non-terminal residue" evidence="2">
    <location>
        <position position="1"/>
    </location>
</feature>